<keyword evidence="6" id="KW-0552">Olfaction</keyword>
<dbReference type="PROSITE" id="PS50262">
    <property type="entry name" value="G_PROTEIN_RECEP_F1_2"/>
    <property type="match status" value="1"/>
</dbReference>
<evidence type="ECO:0000259" key="13">
    <source>
        <dbReference type="PROSITE" id="PS50262"/>
    </source>
</evidence>
<reference evidence="14 15" key="1">
    <citation type="journal article" date="2023" name="bioRxiv">
        <title>Conserved and derived expression patterns and positive selection on dental genes reveal complex evolutionary context of ever-growing rodent molars.</title>
        <authorList>
            <person name="Calamari Z.T."/>
            <person name="Song A."/>
            <person name="Cohen E."/>
            <person name="Akter M."/>
            <person name="Roy R.D."/>
            <person name="Hallikas O."/>
            <person name="Christensen M.M."/>
            <person name="Li P."/>
            <person name="Marangoni P."/>
            <person name="Jernvall J."/>
            <person name="Klein O.D."/>
        </authorList>
    </citation>
    <scope>NUCLEOTIDE SEQUENCE [LARGE SCALE GENOMIC DNA]</scope>
    <source>
        <strain evidence="14">V071</strain>
    </source>
</reference>
<feature type="transmembrane region" description="Helical" evidence="12">
    <location>
        <begin position="398"/>
        <end position="421"/>
    </location>
</feature>
<gene>
    <name evidence="14" type="ORF">U0070_002290</name>
</gene>
<dbReference type="InterPro" id="IPR017452">
    <property type="entry name" value="GPCR_Rhodpsn_7TM"/>
</dbReference>
<keyword evidence="4" id="KW-0716">Sensory transduction</keyword>
<keyword evidence="7 12" id="KW-1133">Transmembrane helix</keyword>
<dbReference type="Pfam" id="PF13853">
    <property type="entry name" value="7tm_4"/>
    <property type="match status" value="2"/>
</dbReference>
<evidence type="ECO:0000313" key="14">
    <source>
        <dbReference type="EMBL" id="KAK7811357.1"/>
    </source>
</evidence>
<organism evidence="14 15">
    <name type="scientific">Myodes glareolus</name>
    <name type="common">Bank vole</name>
    <name type="synonym">Clethrionomys glareolus</name>
    <dbReference type="NCBI Taxonomy" id="447135"/>
    <lineage>
        <taxon>Eukaryota</taxon>
        <taxon>Metazoa</taxon>
        <taxon>Chordata</taxon>
        <taxon>Craniata</taxon>
        <taxon>Vertebrata</taxon>
        <taxon>Euteleostomi</taxon>
        <taxon>Mammalia</taxon>
        <taxon>Eutheria</taxon>
        <taxon>Euarchontoglires</taxon>
        <taxon>Glires</taxon>
        <taxon>Rodentia</taxon>
        <taxon>Myomorpha</taxon>
        <taxon>Muroidea</taxon>
        <taxon>Cricetidae</taxon>
        <taxon>Arvicolinae</taxon>
        <taxon>Myodes</taxon>
    </lineage>
</organism>
<dbReference type="SUPFAM" id="SSF81321">
    <property type="entry name" value="Family A G protein-coupled receptor-like"/>
    <property type="match status" value="2"/>
</dbReference>
<evidence type="ECO:0000256" key="11">
    <source>
        <dbReference type="ARBA" id="ARBA00023224"/>
    </source>
</evidence>
<proteinExistence type="inferred from homology"/>
<keyword evidence="15" id="KW-1185">Reference proteome</keyword>
<dbReference type="EMBL" id="JBBHLL010000176">
    <property type="protein sequence ID" value="KAK7811357.1"/>
    <property type="molecule type" value="Genomic_DNA"/>
</dbReference>
<keyword evidence="5 12" id="KW-0812">Transmembrane</keyword>
<dbReference type="Proteomes" id="UP001488838">
    <property type="component" value="Unassembled WGS sequence"/>
</dbReference>
<evidence type="ECO:0000256" key="2">
    <source>
        <dbReference type="ARBA" id="ARBA00010663"/>
    </source>
</evidence>
<keyword evidence="3" id="KW-1003">Cell membrane</keyword>
<keyword evidence="9 12" id="KW-0472">Membrane</keyword>
<evidence type="ECO:0000256" key="7">
    <source>
        <dbReference type="ARBA" id="ARBA00022989"/>
    </source>
</evidence>
<dbReference type="FunFam" id="1.10.1220.70:FF:000001">
    <property type="entry name" value="Olfactory receptor"/>
    <property type="match status" value="1"/>
</dbReference>
<dbReference type="PANTHER" id="PTHR26453">
    <property type="entry name" value="OLFACTORY RECEPTOR"/>
    <property type="match status" value="1"/>
</dbReference>
<dbReference type="PRINTS" id="PR00245">
    <property type="entry name" value="OLFACTORYR"/>
</dbReference>
<comment type="similarity">
    <text evidence="2">Belongs to the G-protein coupled receptor 1 family.</text>
</comment>
<dbReference type="Gene3D" id="1.20.1070.10">
    <property type="entry name" value="Rhodopsin 7-helix transmembrane proteins"/>
    <property type="match status" value="2"/>
</dbReference>
<feature type="transmembrane region" description="Helical" evidence="12">
    <location>
        <begin position="373"/>
        <end position="392"/>
    </location>
</feature>
<evidence type="ECO:0000313" key="15">
    <source>
        <dbReference type="Proteomes" id="UP001488838"/>
    </source>
</evidence>
<feature type="transmembrane region" description="Helical" evidence="12">
    <location>
        <begin position="66"/>
        <end position="87"/>
    </location>
</feature>
<evidence type="ECO:0000256" key="10">
    <source>
        <dbReference type="ARBA" id="ARBA00023170"/>
    </source>
</evidence>
<feature type="transmembrane region" description="Helical" evidence="12">
    <location>
        <begin position="233"/>
        <end position="251"/>
    </location>
</feature>
<dbReference type="GO" id="GO:0004984">
    <property type="term" value="F:olfactory receptor activity"/>
    <property type="evidence" value="ECO:0007669"/>
    <property type="project" value="InterPro"/>
</dbReference>
<evidence type="ECO:0000256" key="9">
    <source>
        <dbReference type="ARBA" id="ARBA00023136"/>
    </source>
</evidence>
<dbReference type="PRINTS" id="PR00237">
    <property type="entry name" value="GPCRRHODOPSN"/>
</dbReference>
<evidence type="ECO:0000256" key="8">
    <source>
        <dbReference type="ARBA" id="ARBA00023040"/>
    </source>
</evidence>
<name>A0AAW0IAT3_MYOGA</name>
<evidence type="ECO:0000256" key="12">
    <source>
        <dbReference type="SAM" id="Phobius"/>
    </source>
</evidence>
<comment type="subcellular location">
    <subcellularLocation>
        <location evidence="1">Cell membrane</location>
        <topology evidence="1">Multi-pass membrane protein</topology>
    </subcellularLocation>
</comment>
<evidence type="ECO:0000256" key="6">
    <source>
        <dbReference type="ARBA" id="ARBA00022725"/>
    </source>
</evidence>
<feature type="transmembrane region" description="Helical" evidence="12">
    <location>
        <begin position="331"/>
        <end position="352"/>
    </location>
</feature>
<keyword evidence="8" id="KW-0297">G-protein coupled receptor</keyword>
<evidence type="ECO:0000256" key="4">
    <source>
        <dbReference type="ARBA" id="ARBA00022606"/>
    </source>
</evidence>
<protein>
    <recommendedName>
        <fullName evidence="13">G-protein coupled receptors family 1 profile domain-containing protein</fullName>
    </recommendedName>
</protein>
<feature type="transmembrane region" description="Helical" evidence="12">
    <location>
        <begin position="157"/>
        <end position="181"/>
    </location>
</feature>
<feature type="transmembrane region" description="Helical" evidence="12">
    <location>
        <begin position="31"/>
        <end position="54"/>
    </location>
</feature>
<keyword evidence="10" id="KW-0675">Receptor</keyword>
<dbReference type="GO" id="GO:0004930">
    <property type="term" value="F:G protein-coupled receptor activity"/>
    <property type="evidence" value="ECO:0007669"/>
    <property type="project" value="UniProtKB-KW"/>
</dbReference>
<evidence type="ECO:0000256" key="5">
    <source>
        <dbReference type="ARBA" id="ARBA00022692"/>
    </source>
</evidence>
<feature type="transmembrane region" description="Helical" evidence="12">
    <location>
        <begin position="271"/>
        <end position="295"/>
    </location>
</feature>
<evidence type="ECO:0000256" key="1">
    <source>
        <dbReference type="ARBA" id="ARBA00004651"/>
    </source>
</evidence>
<comment type="caution">
    <text evidence="14">The sequence shown here is derived from an EMBL/GenBank/DDBJ whole genome shotgun (WGS) entry which is preliminary data.</text>
</comment>
<feature type="domain" description="G-protein coupled receptors family 1 profile" evidence="13">
    <location>
        <begin position="172"/>
        <end position="419"/>
    </location>
</feature>
<dbReference type="GO" id="GO:0005886">
    <property type="term" value="C:plasma membrane"/>
    <property type="evidence" value="ECO:0007669"/>
    <property type="project" value="UniProtKB-SubCell"/>
</dbReference>
<sequence length="444" mass="49116">MCTHSICDLPAVLSLTCTESRMTQMVSSINVGFLALILLFSVCVSYAHIGIAILRIRSAEGRQKAFSTCSAHLTAILCAYGPVIIYLQHTPNPLLGAVVQILNNIVSPMLNSLIYSLRNKEVKRFPGFDSSINMGNHTMVTEFTLLGIPETAGLEKVLLFLFSALYACALLGNFLILTAIISSQRLHTPMYFFLGNLSIFDLGFCSTTAPKMLSYLSGEGRGISFQGCVVQHFFYHCLGCTLCFLYTVMAYDRFVAICFPLRYTVIMNHRVCCALSTGTWMSGCMHSVILTSLTFQLPYCGPSEVDYYFCDMPAVLLLACEDPSLAQKVGFTNVGLLSLICFFLIVVSYTRIGISISKIRSKEGRQKAFSTCSAHLTAIICVYGPVIIIYLQPNPSPLLSAIIQILHNLVTPTINPMIYSLRNKEVKAALRHVFFKKCFSLENK</sequence>
<dbReference type="AlphaFoldDB" id="A0AAW0IAT3"/>
<dbReference type="FunFam" id="1.20.1070.10:FF:000001">
    <property type="entry name" value="Olfactory receptor"/>
    <property type="match status" value="1"/>
</dbReference>
<accession>A0AAW0IAT3</accession>
<dbReference type="InterPro" id="IPR000725">
    <property type="entry name" value="Olfact_rcpt"/>
</dbReference>
<evidence type="ECO:0000256" key="3">
    <source>
        <dbReference type="ARBA" id="ARBA00022475"/>
    </source>
</evidence>
<keyword evidence="11" id="KW-0807">Transducer</keyword>
<dbReference type="InterPro" id="IPR000276">
    <property type="entry name" value="GPCR_Rhodpsn"/>
</dbReference>